<keyword evidence="9" id="KW-0812">Transmembrane</keyword>
<organism evidence="12 13">
    <name type="scientific">Seleniivibrio woodruffii</name>
    <dbReference type="NCBI Taxonomy" id="1078050"/>
    <lineage>
        <taxon>Bacteria</taxon>
        <taxon>Pseudomonadati</taxon>
        <taxon>Deferribacterota</taxon>
        <taxon>Deferribacteres</taxon>
        <taxon>Deferribacterales</taxon>
        <taxon>Geovibrionaceae</taxon>
        <taxon>Seleniivibrio</taxon>
    </lineage>
</organism>
<name>A0A4R1K975_9BACT</name>
<evidence type="ECO:0000313" key="12">
    <source>
        <dbReference type="EMBL" id="TCK60936.1"/>
    </source>
</evidence>
<keyword evidence="5 9" id="KW-0472">Membrane</keyword>
<gene>
    <name evidence="12" type="ORF">C8D98_1817</name>
</gene>
<dbReference type="InterPro" id="IPR000873">
    <property type="entry name" value="AMP-dep_synth/lig_dom"/>
</dbReference>
<evidence type="ECO:0000256" key="1">
    <source>
        <dbReference type="ARBA" id="ARBA00004170"/>
    </source>
</evidence>
<dbReference type="Pfam" id="PF13193">
    <property type="entry name" value="AMP-binding_C"/>
    <property type="match status" value="1"/>
</dbReference>
<dbReference type="EMBL" id="SMGG01000004">
    <property type="protein sequence ID" value="TCK60936.1"/>
    <property type="molecule type" value="Genomic_DNA"/>
</dbReference>
<evidence type="ECO:0000259" key="11">
    <source>
        <dbReference type="Pfam" id="PF13193"/>
    </source>
</evidence>
<evidence type="ECO:0000256" key="9">
    <source>
        <dbReference type="SAM" id="Phobius"/>
    </source>
</evidence>
<evidence type="ECO:0000256" key="8">
    <source>
        <dbReference type="ARBA" id="ARBA00042773"/>
    </source>
</evidence>
<dbReference type="InterPro" id="IPR020845">
    <property type="entry name" value="AMP-binding_CS"/>
</dbReference>
<dbReference type="NCBIfam" id="NF004837">
    <property type="entry name" value="PRK06187.1"/>
    <property type="match status" value="1"/>
</dbReference>
<evidence type="ECO:0000256" key="4">
    <source>
        <dbReference type="ARBA" id="ARBA00022598"/>
    </source>
</evidence>
<evidence type="ECO:0000313" key="13">
    <source>
        <dbReference type="Proteomes" id="UP000294614"/>
    </source>
</evidence>
<dbReference type="Gene3D" id="3.30.300.30">
    <property type="match status" value="1"/>
</dbReference>
<feature type="domain" description="AMP-dependent synthetase/ligase" evidence="10">
    <location>
        <begin position="10"/>
        <end position="373"/>
    </location>
</feature>
<evidence type="ECO:0000259" key="10">
    <source>
        <dbReference type="Pfam" id="PF00501"/>
    </source>
</evidence>
<dbReference type="PROSITE" id="PS00455">
    <property type="entry name" value="AMP_BINDING"/>
    <property type="match status" value="1"/>
</dbReference>
<dbReference type="InterPro" id="IPR050237">
    <property type="entry name" value="ATP-dep_AMP-bd_enzyme"/>
</dbReference>
<dbReference type="EC" id="6.2.1.3" evidence="6"/>
<dbReference type="GO" id="GO:0016020">
    <property type="term" value="C:membrane"/>
    <property type="evidence" value="ECO:0007669"/>
    <property type="project" value="UniProtKB-SubCell"/>
</dbReference>
<dbReference type="PANTHER" id="PTHR43767">
    <property type="entry name" value="LONG-CHAIN-FATTY-ACID--COA LIGASE"/>
    <property type="match status" value="1"/>
</dbReference>
<sequence>MPIKLVHQTLETHAAERGGKKYLTFGKDKFSYREINSKAQKLANLLNTRGFQKGDRICLMLENSPEFFISFFGILKAGCVCIPINTFFIKEEVAYIINDSEAKLFITSADFAEVADSISKKCPTLKTVMTFEDTKFMSENIYRLLNKMTDEKLSIELTSDDLAVFVYSSGTTGHPKGAMLTHGNMVANAYACLMRFHVTTSDVFLLFLPSFHSYALMTCVLLPTYVGSSIIILGSVNDLKKKSFRNILLFQRPTFFLGVPQVYTALLKAKMPAWFIKFFYPIKLHVSGGAPLPEETLVKFREKFRHPIIEGYGLSEASPVVSVNRLDFQKPMSVGPALDGVEVKVVNENEMELPAGQVGELIVKGPNVMKGYWNMPGLTDMTLRNGWLFTGDLAKIDEDGYIYIVDRKKDLIIVKGINVYPREIEEQLHKHEAVDAAAVIGLPDRNSGEIPVAYIKPKPGMTINEKDIKGYLRNYLAHFKIPKQVHVCEDMPMTATGKVLKRELKKRVLNI</sequence>
<dbReference type="Proteomes" id="UP000294614">
    <property type="component" value="Unassembled WGS sequence"/>
</dbReference>
<dbReference type="InterPro" id="IPR025110">
    <property type="entry name" value="AMP-bd_C"/>
</dbReference>
<comment type="subcellular location">
    <subcellularLocation>
        <location evidence="1">Membrane</location>
        <topology evidence="1">Peripheral membrane protein</topology>
    </subcellularLocation>
</comment>
<dbReference type="Pfam" id="PF00501">
    <property type="entry name" value="AMP-binding"/>
    <property type="match status" value="1"/>
</dbReference>
<feature type="domain" description="AMP-binding enzyme C-terminal" evidence="11">
    <location>
        <begin position="423"/>
        <end position="498"/>
    </location>
</feature>
<comment type="caution">
    <text evidence="12">The sequence shown here is derived from an EMBL/GenBank/DDBJ whole genome shotgun (WGS) entry which is preliminary data.</text>
</comment>
<keyword evidence="9" id="KW-1133">Transmembrane helix</keyword>
<dbReference type="GO" id="GO:0004467">
    <property type="term" value="F:long-chain fatty acid-CoA ligase activity"/>
    <property type="evidence" value="ECO:0007669"/>
    <property type="project" value="UniProtKB-EC"/>
</dbReference>
<proteinExistence type="inferred from homology"/>
<evidence type="ECO:0000256" key="2">
    <source>
        <dbReference type="ARBA" id="ARBA00005005"/>
    </source>
</evidence>
<feature type="transmembrane region" description="Helical" evidence="9">
    <location>
        <begin position="214"/>
        <end position="236"/>
    </location>
</feature>
<evidence type="ECO:0000256" key="3">
    <source>
        <dbReference type="ARBA" id="ARBA00006432"/>
    </source>
</evidence>
<dbReference type="InterPro" id="IPR042099">
    <property type="entry name" value="ANL_N_sf"/>
</dbReference>
<evidence type="ECO:0000256" key="6">
    <source>
        <dbReference type="ARBA" id="ARBA00026121"/>
    </source>
</evidence>
<dbReference type="PANTHER" id="PTHR43767:SF8">
    <property type="entry name" value="LONG-CHAIN-FATTY-ACID--COA LIGASE"/>
    <property type="match status" value="1"/>
</dbReference>
<reference evidence="12 13" key="1">
    <citation type="submission" date="2019-03" db="EMBL/GenBank/DDBJ databases">
        <title>Genomic Encyclopedia of Type Strains, Phase IV (KMG-IV): sequencing the most valuable type-strain genomes for metagenomic binning, comparative biology and taxonomic classification.</title>
        <authorList>
            <person name="Goeker M."/>
        </authorList>
    </citation>
    <scope>NUCLEOTIDE SEQUENCE [LARGE SCALE GENOMIC DNA]</scope>
    <source>
        <strain evidence="12 13">DSM 24984</strain>
    </source>
</reference>
<comment type="pathway">
    <text evidence="2">Lipid metabolism; fatty acid beta-oxidation.</text>
</comment>
<keyword evidence="4" id="KW-0436">Ligase</keyword>
<dbReference type="RefSeq" id="WP_132873793.1">
    <property type="nucleotide sequence ID" value="NZ_SMGG01000004.1"/>
</dbReference>
<dbReference type="FunFam" id="3.30.300.30:FF:000008">
    <property type="entry name" value="2,3-dihydroxybenzoate-AMP ligase"/>
    <property type="match status" value="1"/>
</dbReference>
<protein>
    <recommendedName>
        <fullName evidence="7">Long-chain-fatty-acid--CoA ligase</fullName>
        <ecNumber evidence="6">6.2.1.3</ecNumber>
    </recommendedName>
    <alternativeName>
        <fullName evidence="8">Long-chain acyl-CoA synthetase</fullName>
    </alternativeName>
</protein>
<dbReference type="Gene3D" id="3.40.50.12780">
    <property type="entry name" value="N-terminal domain of ligase-like"/>
    <property type="match status" value="1"/>
</dbReference>
<comment type="similarity">
    <text evidence="3">Belongs to the ATP-dependent AMP-binding enzyme family.</text>
</comment>
<evidence type="ECO:0000256" key="5">
    <source>
        <dbReference type="ARBA" id="ARBA00023136"/>
    </source>
</evidence>
<keyword evidence="13" id="KW-1185">Reference proteome</keyword>
<dbReference type="InterPro" id="IPR045851">
    <property type="entry name" value="AMP-bd_C_sf"/>
</dbReference>
<dbReference type="SUPFAM" id="SSF56801">
    <property type="entry name" value="Acetyl-CoA synthetase-like"/>
    <property type="match status" value="1"/>
</dbReference>
<dbReference type="AlphaFoldDB" id="A0A4R1K975"/>
<accession>A0A4R1K975</accession>
<dbReference type="OrthoDB" id="9778383at2"/>
<evidence type="ECO:0000256" key="7">
    <source>
        <dbReference type="ARBA" id="ARBA00039545"/>
    </source>
</evidence>
<dbReference type="CDD" id="cd05936">
    <property type="entry name" value="FC-FACS_FadD_like"/>
    <property type="match status" value="1"/>
</dbReference>